<evidence type="ECO:0000256" key="1">
    <source>
        <dbReference type="ARBA" id="ARBA00022723"/>
    </source>
</evidence>
<accession>A0A6J8CT28</accession>
<evidence type="ECO:0000313" key="4">
    <source>
        <dbReference type="Proteomes" id="UP000507470"/>
    </source>
</evidence>
<dbReference type="InterPro" id="IPR054734">
    <property type="entry name" value="PqqF-like_C_4"/>
</dbReference>
<dbReference type="InterPro" id="IPR011249">
    <property type="entry name" value="Metalloenz_LuxS/M16"/>
</dbReference>
<feature type="domain" description="Coenzyme PQQ synthesis protein F-like C-terminal lobe" evidence="2">
    <location>
        <begin position="5"/>
        <end position="66"/>
    </location>
</feature>
<dbReference type="Proteomes" id="UP000507470">
    <property type="component" value="Unassembled WGS sequence"/>
</dbReference>
<gene>
    <name evidence="3" type="ORF">MCOR_33233</name>
</gene>
<dbReference type="Gene3D" id="3.30.830.10">
    <property type="entry name" value="Metalloenzyme, LuxS/M16 peptidase-like"/>
    <property type="match status" value="1"/>
</dbReference>
<proteinExistence type="predicted"/>
<evidence type="ECO:0000313" key="3">
    <source>
        <dbReference type="EMBL" id="CAC5398911.1"/>
    </source>
</evidence>
<dbReference type="PANTHER" id="PTHR43690">
    <property type="entry name" value="NARDILYSIN"/>
    <property type="match status" value="1"/>
</dbReference>
<dbReference type="PANTHER" id="PTHR43690:SF18">
    <property type="entry name" value="INSULIN-DEGRADING ENZYME-RELATED"/>
    <property type="match status" value="1"/>
</dbReference>
<sequence>MSIVVEFQAHKFSMLEVDNHITQFLEDFSTTIDDMTETEFSSLVASLIVVKQTEDSNLGEEASRSWKEILEQLYVFDILEKEISVLRTISLDSFKSWYKQYLPQEHRRISFQILGHTDQTRRTTAELGYKDIDSVKSKGFPCISDKDFSNIKHIDDIETATSNWTIHPLTKITS</sequence>
<dbReference type="OrthoDB" id="4953at2759"/>
<dbReference type="Pfam" id="PF22456">
    <property type="entry name" value="PqqF-like_C_4"/>
    <property type="match status" value="1"/>
</dbReference>
<dbReference type="EMBL" id="CACVKT020005969">
    <property type="protein sequence ID" value="CAC5398911.1"/>
    <property type="molecule type" value="Genomic_DNA"/>
</dbReference>
<organism evidence="3 4">
    <name type="scientific">Mytilus coruscus</name>
    <name type="common">Sea mussel</name>
    <dbReference type="NCBI Taxonomy" id="42192"/>
    <lineage>
        <taxon>Eukaryota</taxon>
        <taxon>Metazoa</taxon>
        <taxon>Spiralia</taxon>
        <taxon>Lophotrochozoa</taxon>
        <taxon>Mollusca</taxon>
        <taxon>Bivalvia</taxon>
        <taxon>Autobranchia</taxon>
        <taxon>Pteriomorphia</taxon>
        <taxon>Mytilida</taxon>
        <taxon>Mytiloidea</taxon>
        <taxon>Mytilidae</taxon>
        <taxon>Mytilinae</taxon>
        <taxon>Mytilus</taxon>
    </lineage>
</organism>
<dbReference type="SUPFAM" id="SSF63411">
    <property type="entry name" value="LuxS/MPP-like metallohydrolase"/>
    <property type="match status" value="1"/>
</dbReference>
<dbReference type="GO" id="GO:0046872">
    <property type="term" value="F:metal ion binding"/>
    <property type="evidence" value="ECO:0007669"/>
    <property type="project" value="UniProtKB-KW"/>
</dbReference>
<keyword evidence="4" id="KW-1185">Reference proteome</keyword>
<dbReference type="InterPro" id="IPR050626">
    <property type="entry name" value="Peptidase_M16"/>
</dbReference>
<dbReference type="AlphaFoldDB" id="A0A6J8CT28"/>
<name>A0A6J8CT28_MYTCO</name>
<protein>
    <recommendedName>
        <fullName evidence="2">Coenzyme PQQ synthesis protein F-like C-terminal lobe domain-containing protein</fullName>
    </recommendedName>
</protein>
<evidence type="ECO:0000259" key="2">
    <source>
        <dbReference type="Pfam" id="PF22456"/>
    </source>
</evidence>
<reference evidence="3 4" key="1">
    <citation type="submission" date="2020-06" db="EMBL/GenBank/DDBJ databases">
        <authorList>
            <person name="Li R."/>
            <person name="Bekaert M."/>
        </authorList>
    </citation>
    <scope>NUCLEOTIDE SEQUENCE [LARGE SCALE GENOMIC DNA]</scope>
    <source>
        <strain evidence="4">wild</strain>
    </source>
</reference>
<keyword evidence="1" id="KW-0479">Metal-binding</keyword>